<dbReference type="InterPro" id="IPR031526">
    <property type="entry name" value="DUF4698"/>
</dbReference>
<evidence type="ECO:0000256" key="1">
    <source>
        <dbReference type="SAM" id="Coils"/>
    </source>
</evidence>
<sequence length="390" mass="44354">MTTIMRKNGYGFSGHEPSQIKLLARNHIVYTLSEPTRAEVQQINYARRQFQCENEGLFAPQSKPFRALGHPVYLDSVSLVKSALGQMPRKPDIAKIMRLEEDLTMNFEDGFRPEGNEFPINEYDDLQLASDSIKKSTEPLRPLSGKHLFSSRETDSEPSPVNQFWSERAKYEQASRSKILPPNRKYLTCCTDRLESNGSRSGQPTSKDMTTQYIQAERLLEAEEAENDKLLTMEPEIVDLTQQIVQSGPSLLEAFMSRDSKGMLSSNSTPSSDLKKSKDIRPNFVSQSVERRRNRLQNQWFDEQPRPFTPRFLSISRPQVGPMLSAKTSVDTKAGPTANEIEHIECSDDDYRDHDHDTDSTKADESSEIKTTSSNEKITETTRSKQFSVL</sequence>
<reference evidence="3 4" key="1">
    <citation type="submission" date="2019-07" db="EMBL/GenBank/DDBJ databases">
        <title>Annotation for the trematode Paragonimus westermani.</title>
        <authorList>
            <person name="Choi Y.-J."/>
        </authorList>
    </citation>
    <scope>NUCLEOTIDE SEQUENCE [LARGE SCALE GENOMIC DNA]</scope>
    <source>
        <strain evidence="3">180907_Pwestermani</strain>
    </source>
</reference>
<evidence type="ECO:0000313" key="4">
    <source>
        <dbReference type="Proteomes" id="UP000699462"/>
    </source>
</evidence>
<organism evidence="3 4">
    <name type="scientific">Paragonimus westermani</name>
    <dbReference type="NCBI Taxonomy" id="34504"/>
    <lineage>
        <taxon>Eukaryota</taxon>
        <taxon>Metazoa</taxon>
        <taxon>Spiralia</taxon>
        <taxon>Lophotrochozoa</taxon>
        <taxon>Platyhelminthes</taxon>
        <taxon>Trematoda</taxon>
        <taxon>Digenea</taxon>
        <taxon>Plagiorchiida</taxon>
        <taxon>Troglotremata</taxon>
        <taxon>Troglotrematidae</taxon>
        <taxon>Paragonimus</taxon>
    </lineage>
</organism>
<comment type="caution">
    <text evidence="3">The sequence shown here is derived from an EMBL/GenBank/DDBJ whole genome shotgun (WGS) entry which is preliminary data.</text>
</comment>
<accession>A0A8T0DS17</accession>
<dbReference type="AlphaFoldDB" id="A0A8T0DS17"/>
<feature type="coiled-coil region" evidence="1">
    <location>
        <begin position="206"/>
        <end position="233"/>
    </location>
</feature>
<feature type="compositionally biased region" description="Basic and acidic residues" evidence="2">
    <location>
        <begin position="340"/>
        <end position="368"/>
    </location>
</feature>
<dbReference type="Proteomes" id="UP000699462">
    <property type="component" value="Unassembled WGS sequence"/>
</dbReference>
<dbReference type="OrthoDB" id="10017343at2759"/>
<evidence type="ECO:0000256" key="2">
    <source>
        <dbReference type="SAM" id="MobiDB-lite"/>
    </source>
</evidence>
<dbReference type="PANTHER" id="PTHR34754:SF1">
    <property type="entry name" value="COILED-COIL DOMAIN-CONTAINING PROTEIN 60"/>
    <property type="match status" value="1"/>
</dbReference>
<keyword evidence="1" id="KW-0175">Coiled coil</keyword>
<name>A0A8T0DS17_9TREM</name>
<feature type="region of interest" description="Disordered" evidence="2">
    <location>
        <begin position="260"/>
        <end position="282"/>
    </location>
</feature>
<feature type="compositionally biased region" description="Polar residues" evidence="2">
    <location>
        <begin position="263"/>
        <end position="272"/>
    </location>
</feature>
<dbReference type="PANTHER" id="PTHR34754">
    <property type="entry name" value="COILED-COIL DOMAIN-CONTAINING PROTEIN 60"/>
    <property type="match status" value="1"/>
</dbReference>
<evidence type="ECO:0000313" key="3">
    <source>
        <dbReference type="EMBL" id="KAF8570705.1"/>
    </source>
</evidence>
<dbReference type="EMBL" id="JTDF01000954">
    <property type="protein sequence ID" value="KAF8570705.1"/>
    <property type="molecule type" value="Genomic_DNA"/>
</dbReference>
<protein>
    <submittedName>
        <fullName evidence="3">Uncharacterized protein</fullName>
    </submittedName>
</protein>
<keyword evidence="4" id="KW-1185">Reference proteome</keyword>
<proteinExistence type="predicted"/>
<gene>
    <name evidence="3" type="ORF">P879_02121</name>
</gene>
<feature type="region of interest" description="Disordered" evidence="2">
    <location>
        <begin position="325"/>
        <end position="390"/>
    </location>
</feature>
<feature type="region of interest" description="Disordered" evidence="2">
    <location>
        <begin position="137"/>
        <end position="161"/>
    </location>
</feature>